<dbReference type="PIRSF" id="PIRSF006621">
    <property type="entry name" value="Dus"/>
    <property type="match status" value="1"/>
</dbReference>
<comment type="function">
    <text evidence="6">Catalyzes the synthesis of dihydrouridine, a modified base found in the D-loop of most tRNAs.</text>
</comment>
<feature type="active site" description="Proton donor" evidence="7">
    <location>
        <position position="142"/>
    </location>
</feature>
<dbReference type="PANTHER" id="PTHR45936:SF1">
    <property type="entry name" value="TRNA-DIHYDROURIDINE(20) SYNTHASE [NAD(P)+]-LIKE"/>
    <property type="match status" value="1"/>
</dbReference>
<feature type="binding site" evidence="8">
    <location>
        <begin position="46"/>
        <end position="48"/>
    </location>
    <ligand>
        <name>FMN</name>
        <dbReference type="ChEBI" id="CHEBI:58210"/>
    </ligand>
</feature>
<dbReference type="CDD" id="cd02801">
    <property type="entry name" value="DUS_like_FMN"/>
    <property type="match status" value="1"/>
</dbReference>
<organism evidence="11">
    <name type="scientific">Paramoeba aestuarina</name>
    <dbReference type="NCBI Taxonomy" id="180227"/>
    <lineage>
        <taxon>Eukaryota</taxon>
        <taxon>Amoebozoa</taxon>
        <taxon>Discosea</taxon>
        <taxon>Flabellinia</taxon>
        <taxon>Dactylopodida</taxon>
        <taxon>Paramoebidae</taxon>
        <taxon>Paramoeba</taxon>
    </lineage>
</organism>
<keyword evidence="3 6" id="KW-0288">FMN</keyword>
<dbReference type="InterPro" id="IPR013785">
    <property type="entry name" value="Aldolase_TIM"/>
</dbReference>
<feature type="compositionally biased region" description="Polar residues" evidence="9">
    <location>
        <begin position="351"/>
        <end position="361"/>
    </location>
</feature>
<dbReference type="EMBL" id="HBKR01029889">
    <property type="protein sequence ID" value="CAE2324907.1"/>
    <property type="molecule type" value="Transcribed_RNA"/>
</dbReference>
<evidence type="ECO:0000259" key="10">
    <source>
        <dbReference type="Pfam" id="PF01207"/>
    </source>
</evidence>
<dbReference type="AlphaFoldDB" id="A0A7S4P623"/>
<feature type="binding site" evidence="8">
    <location>
        <begin position="265"/>
        <end position="266"/>
    </location>
    <ligand>
        <name>FMN</name>
        <dbReference type="ChEBI" id="CHEBI:58210"/>
    </ligand>
</feature>
<proteinExistence type="inferred from homology"/>
<reference evidence="11" key="1">
    <citation type="submission" date="2021-01" db="EMBL/GenBank/DDBJ databases">
        <authorList>
            <person name="Corre E."/>
            <person name="Pelletier E."/>
            <person name="Niang G."/>
            <person name="Scheremetjew M."/>
            <person name="Finn R."/>
            <person name="Kale V."/>
            <person name="Holt S."/>
            <person name="Cochrane G."/>
            <person name="Meng A."/>
            <person name="Brown T."/>
            <person name="Cohen L."/>
        </authorList>
    </citation>
    <scope>NUCLEOTIDE SEQUENCE</scope>
    <source>
        <strain evidence="11">SoJaBio B1-5/56/2</strain>
    </source>
</reference>
<evidence type="ECO:0000256" key="2">
    <source>
        <dbReference type="ARBA" id="ARBA00022630"/>
    </source>
</evidence>
<feature type="binding site" evidence="8">
    <location>
        <position position="113"/>
    </location>
    <ligand>
        <name>FMN</name>
        <dbReference type="ChEBI" id="CHEBI:58210"/>
    </ligand>
</feature>
<evidence type="ECO:0000256" key="4">
    <source>
        <dbReference type="ARBA" id="ARBA00022694"/>
    </source>
</evidence>
<dbReference type="InterPro" id="IPR001269">
    <property type="entry name" value="DUS_fam"/>
</dbReference>
<keyword evidence="5 6" id="KW-0560">Oxidoreductase</keyword>
<feature type="compositionally biased region" description="Basic and acidic residues" evidence="9">
    <location>
        <begin position="365"/>
        <end position="383"/>
    </location>
</feature>
<keyword evidence="8" id="KW-0547">Nucleotide-binding</keyword>
<feature type="binding site" evidence="8">
    <location>
        <position position="181"/>
    </location>
    <ligand>
        <name>FMN</name>
        <dbReference type="ChEBI" id="CHEBI:58210"/>
    </ligand>
</feature>
<dbReference type="InterPro" id="IPR035587">
    <property type="entry name" value="DUS-like_FMN-bd"/>
</dbReference>
<dbReference type="GO" id="GO:0017150">
    <property type="term" value="F:tRNA dihydrouridine synthase activity"/>
    <property type="evidence" value="ECO:0007669"/>
    <property type="project" value="InterPro"/>
</dbReference>
<evidence type="ECO:0000256" key="6">
    <source>
        <dbReference type="PIRNR" id="PIRNR006621"/>
    </source>
</evidence>
<evidence type="ECO:0000313" key="11">
    <source>
        <dbReference type="EMBL" id="CAE2324907.1"/>
    </source>
</evidence>
<keyword evidence="2 6" id="KW-0285">Flavoprotein</keyword>
<comment type="similarity">
    <text evidence="6">Belongs to the dus family.</text>
</comment>
<keyword evidence="4 6" id="KW-0819">tRNA processing</keyword>
<feature type="binding site" evidence="8">
    <location>
        <position position="209"/>
    </location>
    <ligand>
        <name>FMN</name>
        <dbReference type="ChEBI" id="CHEBI:58210"/>
    </ligand>
</feature>
<accession>A0A7S4P623</accession>
<dbReference type="Pfam" id="PF01207">
    <property type="entry name" value="Dus"/>
    <property type="match status" value="1"/>
</dbReference>
<evidence type="ECO:0000256" key="1">
    <source>
        <dbReference type="ARBA" id="ARBA00001917"/>
    </source>
</evidence>
<dbReference type="EC" id="1.3.1.-" evidence="6"/>
<evidence type="ECO:0000256" key="5">
    <source>
        <dbReference type="ARBA" id="ARBA00023002"/>
    </source>
</evidence>
<dbReference type="PROSITE" id="PS01136">
    <property type="entry name" value="UPF0034"/>
    <property type="match status" value="1"/>
</dbReference>
<dbReference type="InterPro" id="IPR018517">
    <property type="entry name" value="tRNA_hU_synthase_CS"/>
</dbReference>
<dbReference type="PANTHER" id="PTHR45936">
    <property type="entry name" value="TRNA-DIHYDROURIDINE(20) SYNTHASE [NAD(P)+]-LIKE"/>
    <property type="match status" value="1"/>
</dbReference>
<sequence length="383" mass="43492">MAAEEDFLPQSEKKDLVNPLDVDKENEVFLPPPPIDDYKNKTYLAPMVRVGTLPFRLLSRRYGADCCFVEELIDRSISSCTRSENHVLNTIDFKRKDKVIFRTNREERPLIFQMGTANPVHALAAAETISRDVCGIDINMGCPKHFSISGGMGAALLKKPETVEDIVKTLSRNINLPISCKIRCLPEIKDTIALCRVIEKAGARAITVHGRRQEERSRQPPRYDEVKAVVDAGLSIPIIHNGDVLKYEDIEAIKNRTGAPSVMVARGAMWNASIFQPILLPRHRVMKDYVKMSIIVDNAYQNTKYVLTRMVGEDGNEEEMNKVRKCMSMLSLAELVGEENFYQDILRGRKPQNQNNVNHRSNSVRKREEEGGEERELKRAKIE</sequence>
<comment type="cofactor">
    <cofactor evidence="1 6 8">
        <name>FMN</name>
        <dbReference type="ChEBI" id="CHEBI:58210"/>
    </cofactor>
</comment>
<evidence type="ECO:0000256" key="8">
    <source>
        <dbReference type="PIRSR" id="PIRSR006621-2"/>
    </source>
</evidence>
<gene>
    <name evidence="11" type="ORF">NAES01612_LOCUS19578</name>
</gene>
<dbReference type="SUPFAM" id="SSF51395">
    <property type="entry name" value="FMN-linked oxidoreductases"/>
    <property type="match status" value="1"/>
</dbReference>
<dbReference type="GO" id="GO:0050660">
    <property type="term" value="F:flavin adenine dinucleotide binding"/>
    <property type="evidence" value="ECO:0007669"/>
    <property type="project" value="InterPro"/>
</dbReference>
<evidence type="ECO:0000256" key="3">
    <source>
        <dbReference type="ARBA" id="ARBA00022643"/>
    </source>
</evidence>
<feature type="region of interest" description="Disordered" evidence="9">
    <location>
        <begin position="347"/>
        <end position="383"/>
    </location>
</feature>
<protein>
    <recommendedName>
        <fullName evidence="6">tRNA-dihydrouridine synthase</fullName>
        <ecNumber evidence="6">1.3.1.-</ecNumber>
    </recommendedName>
</protein>
<dbReference type="Gene3D" id="3.20.20.70">
    <property type="entry name" value="Aldolase class I"/>
    <property type="match status" value="1"/>
</dbReference>
<feature type="domain" description="DUS-like FMN-binding" evidence="10">
    <location>
        <begin position="44"/>
        <end position="354"/>
    </location>
</feature>
<dbReference type="GO" id="GO:0005737">
    <property type="term" value="C:cytoplasm"/>
    <property type="evidence" value="ECO:0007669"/>
    <property type="project" value="TreeGrafter"/>
</dbReference>
<name>A0A7S4P623_9EUKA</name>
<dbReference type="InterPro" id="IPR052582">
    <property type="entry name" value="tRNA-DUS-like"/>
</dbReference>
<evidence type="ECO:0000256" key="7">
    <source>
        <dbReference type="PIRSR" id="PIRSR006621-1"/>
    </source>
</evidence>
<evidence type="ECO:0000256" key="9">
    <source>
        <dbReference type="SAM" id="MobiDB-lite"/>
    </source>
</evidence>